<reference evidence="16" key="1">
    <citation type="submission" date="2021-01" db="EMBL/GenBank/DDBJ databases">
        <title>Genome public.</title>
        <authorList>
            <person name="Liu C."/>
            <person name="Sun Q."/>
        </authorList>
    </citation>
    <scope>NUCLEOTIDE SEQUENCE [LARGE SCALE GENOMIC DNA]</scope>
    <source>
        <strain evidence="16">CGMCC 1.18722</strain>
    </source>
</reference>
<keyword evidence="4" id="KW-0762">Sugar transport</keyword>
<evidence type="ECO:0000256" key="7">
    <source>
        <dbReference type="ARBA" id="ARBA00022692"/>
    </source>
</evidence>
<dbReference type="CDD" id="cd00212">
    <property type="entry name" value="PTS_IIB_glc"/>
    <property type="match status" value="1"/>
</dbReference>
<dbReference type="InterPro" id="IPR003352">
    <property type="entry name" value="PTS_EIIC"/>
</dbReference>
<feature type="transmembrane region" description="Helical" evidence="12">
    <location>
        <begin position="396"/>
        <end position="418"/>
    </location>
</feature>
<dbReference type="EC" id="2.7.1.201" evidence="15"/>
<evidence type="ECO:0000256" key="8">
    <source>
        <dbReference type="ARBA" id="ARBA00022777"/>
    </source>
</evidence>
<dbReference type="Proteomes" id="UP000638570">
    <property type="component" value="Unassembled WGS sequence"/>
</dbReference>
<keyword evidence="5 15" id="KW-0808">Transferase</keyword>
<keyword evidence="6" id="KW-0598">Phosphotransferase system</keyword>
<feature type="active site" description="Phosphocysteine intermediate; for EIIB activity" evidence="11">
    <location>
        <position position="28"/>
    </location>
</feature>
<evidence type="ECO:0000256" key="4">
    <source>
        <dbReference type="ARBA" id="ARBA00022597"/>
    </source>
</evidence>
<keyword evidence="3" id="KW-1003">Cell membrane</keyword>
<dbReference type="InterPro" id="IPR013013">
    <property type="entry name" value="PTS_EIIC_1"/>
</dbReference>
<evidence type="ECO:0000256" key="10">
    <source>
        <dbReference type="ARBA" id="ARBA00023136"/>
    </source>
</evidence>
<keyword evidence="7 12" id="KW-0812">Transmembrane</keyword>
<feature type="transmembrane region" description="Helical" evidence="12">
    <location>
        <begin position="227"/>
        <end position="244"/>
    </location>
</feature>
<protein>
    <submittedName>
        <fullName evidence="15">PTS trehalose transporter subunit IIBC</fullName>
        <ecNumber evidence="15">2.7.1.201</ecNumber>
    </submittedName>
</protein>
<evidence type="ECO:0000256" key="6">
    <source>
        <dbReference type="ARBA" id="ARBA00022683"/>
    </source>
</evidence>
<feature type="transmembrane region" description="Helical" evidence="12">
    <location>
        <begin position="256"/>
        <end position="277"/>
    </location>
</feature>
<comment type="subcellular location">
    <subcellularLocation>
        <location evidence="1">Cell membrane</location>
        <topology evidence="1">Multi-pass membrane protein</topology>
    </subcellularLocation>
</comment>
<dbReference type="PROSITE" id="PS51098">
    <property type="entry name" value="PTS_EIIB_TYPE_1"/>
    <property type="match status" value="1"/>
</dbReference>
<feature type="transmembrane region" description="Helical" evidence="12">
    <location>
        <begin position="158"/>
        <end position="179"/>
    </location>
</feature>
<dbReference type="NCBIfam" id="NF008236">
    <property type="entry name" value="PRK11007.1"/>
    <property type="match status" value="1"/>
</dbReference>
<dbReference type="InterPro" id="IPR050558">
    <property type="entry name" value="PTS_Sugar-Specific_Components"/>
</dbReference>
<keyword evidence="2" id="KW-0813">Transport</keyword>
<feature type="domain" description="PTS EIIC type-1" evidence="14">
    <location>
        <begin position="108"/>
        <end position="471"/>
    </location>
</feature>
<dbReference type="PANTHER" id="PTHR30175">
    <property type="entry name" value="PHOSPHOTRANSFERASE SYSTEM TRANSPORT PROTEIN"/>
    <property type="match status" value="1"/>
</dbReference>
<evidence type="ECO:0000256" key="11">
    <source>
        <dbReference type="PROSITE-ProRule" id="PRU00421"/>
    </source>
</evidence>
<dbReference type="InterPro" id="IPR036878">
    <property type="entry name" value="Glu_permease_IIB"/>
</dbReference>
<evidence type="ECO:0000313" key="15">
    <source>
        <dbReference type="EMBL" id="MBL1378298.1"/>
    </source>
</evidence>
<feature type="transmembrane region" description="Helical" evidence="12">
    <location>
        <begin position="186"/>
        <end position="207"/>
    </location>
</feature>
<evidence type="ECO:0000256" key="1">
    <source>
        <dbReference type="ARBA" id="ARBA00004651"/>
    </source>
</evidence>
<keyword evidence="9 12" id="KW-1133">Transmembrane helix</keyword>
<dbReference type="GO" id="GO:0016740">
    <property type="term" value="F:transferase activity"/>
    <property type="evidence" value="ECO:0007669"/>
    <property type="project" value="UniProtKB-KW"/>
</dbReference>
<name>A0ABS1QTV6_9GAMM</name>
<dbReference type="EMBL" id="JAERTZ010000025">
    <property type="protein sequence ID" value="MBL1378298.1"/>
    <property type="molecule type" value="Genomic_DNA"/>
</dbReference>
<accession>A0ABS1QTV6</accession>
<sequence length="471" mass="50302">MSQSKSQEMATLIEHIGGKGNIAAVSHCLTRLRFVLNNPGQADLKKIETLAAVKGCFTNAGQFQVVIGTNVDGYYQALNALLGQEGQGKEQAKLAARQNMSAWERAISHLAEIFVPLLPAIITGGLILGFRNLIGDIALFDGRTLTQVSPFWAEVHSFLWLIGEAIFFFLPVGVCWSTVQKMGGTPILGIVLGVTLVSPQLMNAYLIGQQAPEIWDLGFFAIEKVGYQAQVIPAMLAGVALAMIELRLKKWVPDYLYLVIVPFVSLLVAVTLAHTLIGPFGRLLGDGVALVARAAMTGDFAPIGAALFGFFYAPLVITGIHHTTNAVDLQLMQSMGGTPIWPLIALSNIAQASAVVGIIWVSKKANEREISVPAAISAYLGVTEPAMYGINLKYKFPMLCAMTGSALAALLCGLSGVLANGIGVGGLPGILSIQPRYWLVYLLAMAIAVVVPMLLTVLMYQRRQRAGVALG</sequence>
<gene>
    <name evidence="15" type="primary">treB</name>
    <name evidence="15" type="ORF">JKV55_13340</name>
</gene>
<dbReference type="PANTHER" id="PTHR30175:SF1">
    <property type="entry name" value="PTS SYSTEM ARBUTIN-, CELLOBIOSE-, AND SALICIN-SPECIFIC EIIBC COMPONENT-RELATED"/>
    <property type="match status" value="1"/>
</dbReference>
<evidence type="ECO:0000256" key="5">
    <source>
        <dbReference type="ARBA" id="ARBA00022679"/>
    </source>
</evidence>
<comment type="caution">
    <text evidence="15">The sequence shown here is derived from an EMBL/GenBank/DDBJ whole genome shotgun (WGS) entry which is preliminary data.</text>
</comment>
<evidence type="ECO:0000256" key="2">
    <source>
        <dbReference type="ARBA" id="ARBA00022448"/>
    </source>
</evidence>
<feature type="transmembrane region" description="Helical" evidence="12">
    <location>
        <begin position="340"/>
        <end position="361"/>
    </location>
</feature>
<dbReference type="NCBIfam" id="TIGR00826">
    <property type="entry name" value="EIIB_glc"/>
    <property type="match status" value="1"/>
</dbReference>
<keyword evidence="8" id="KW-0418">Kinase</keyword>
<dbReference type="PROSITE" id="PS51103">
    <property type="entry name" value="PTS_EIIC_TYPE_1"/>
    <property type="match status" value="1"/>
</dbReference>
<proteinExistence type="predicted"/>
<feature type="domain" description="PTS EIIB type-1" evidence="13">
    <location>
        <begin position="6"/>
        <end position="88"/>
    </location>
</feature>
<evidence type="ECO:0000256" key="3">
    <source>
        <dbReference type="ARBA" id="ARBA00022475"/>
    </source>
</evidence>
<dbReference type="InterPro" id="IPR011296">
    <property type="entry name" value="PTS_IIBC_treh"/>
</dbReference>
<dbReference type="SUPFAM" id="SSF55604">
    <property type="entry name" value="Glucose permease domain IIB"/>
    <property type="match status" value="1"/>
</dbReference>
<dbReference type="PROSITE" id="PS01035">
    <property type="entry name" value="PTS_EIIB_TYPE_1_CYS"/>
    <property type="match status" value="1"/>
</dbReference>
<dbReference type="InterPro" id="IPR001996">
    <property type="entry name" value="PTS_IIB_1"/>
</dbReference>
<dbReference type="Gene3D" id="3.30.1360.60">
    <property type="entry name" value="Glucose permease domain IIB"/>
    <property type="match status" value="1"/>
</dbReference>
<keyword evidence="10 12" id="KW-0472">Membrane</keyword>
<dbReference type="NCBIfam" id="TIGR01992">
    <property type="entry name" value="PTS-IIBC-Tre"/>
    <property type="match status" value="1"/>
</dbReference>
<organism evidence="15 16">
    <name type="scientific">Zobellella iuensis</name>
    <dbReference type="NCBI Taxonomy" id="2803811"/>
    <lineage>
        <taxon>Bacteria</taxon>
        <taxon>Pseudomonadati</taxon>
        <taxon>Pseudomonadota</taxon>
        <taxon>Gammaproteobacteria</taxon>
        <taxon>Aeromonadales</taxon>
        <taxon>Aeromonadaceae</taxon>
        <taxon>Zobellella</taxon>
    </lineage>
</organism>
<evidence type="ECO:0000259" key="13">
    <source>
        <dbReference type="PROSITE" id="PS51098"/>
    </source>
</evidence>
<feature type="transmembrane region" description="Helical" evidence="12">
    <location>
        <begin position="438"/>
        <end position="460"/>
    </location>
</feature>
<evidence type="ECO:0000259" key="14">
    <source>
        <dbReference type="PROSITE" id="PS51103"/>
    </source>
</evidence>
<dbReference type="Pfam" id="PF00367">
    <property type="entry name" value="PTS_EIIB"/>
    <property type="match status" value="1"/>
</dbReference>
<evidence type="ECO:0000256" key="12">
    <source>
        <dbReference type="SAM" id="Phobius"/>
    </source>
</evidence>
<keyword evidence="16" id="KW-1185">Reference proteome</keyword>
<dbReference type="RefSeq" id="WP_202086320.1">
    <property type="nucleotide sequence ID" value="NZ_JAERTZ010000025.1"/>
</dbReference>
<dbReference type="Pfam" id="PF02378">
    <property type="entry name" value="PTS_EIIC"/>
    <property type="match status" value="1"/>
</dbReference>
<evidence type="ECO:0000256" key="9">
    <source>
        <dbReference type="ARBA" id="ARBA00022989"/>
    </source>
</evidence>
<feature type="transmembrane region" description="Helical" evidence="12">
    <location>
        <begin position="110"/>
        <end position="130"/>
    </location>
</feature>
<evidence type="ECO:0000313" key="16">
    <source>
        <dbReference type="Proteomes" id="UP000638570"/>
    </source>
</evidence>
<dbReference type="InterPro" id="IPR018113">
    <property type="entry name" value="PTrfase_EIIB_Cys"/>
</dbReference>